<evidence type="ECO:0000313" key="1">
    <source>
        <dbReference type="EMBL" id="KAF5807205.1"/>
    </source>
</evidence>
<proteinExistence type="predicted"/>
<dbReference type="EMBL" id="MNCJ02000320">
    <property type="protein sequence ID" value="KAF5807206.1"/>
    <property type="molecule type" value="Genomic_DNA"/>
</dbReference>
<reference evidence="1" key="3">
    <citation type="submission" date="2020-06" db="EMBL/GenBank/DDBJ databases">
        <title>Helianthus annuus Genome sequencing and assembly Release 2.</title>
        <authorList>
            <person name="Gouzy J."/>
            <person name="Langlade N."/>
            <person name="Munos S."/>
        </authorList>
    </citation>
    <scope>NUCLEOTIDE SEQUENCE</scope>
    <source>
        <tissue evidence="1">Leaves</tissue>
    </source>
</reference>
<evidence type="ECO:0000313" key="3">
    <source>
        <dbReference type="EMBL" id="OTG26395.1"/>
    </source>
</evidence>
<evidence type="ECO:0000313" key="4">
    <source>
        <dbReference type="Proteomes" id="UP000215914"/>
    </source>
</evidence>
<protein>
    <submittedName>
        <fullName evidence="3">Uncharacterized protein</fullName>
    </submittedName>
</protein>
<reference evidence="3" key="2">
    <citation type="submission" date="2017-02" db="EMBL/GenBank/DDBJ databases">
        <title>Sunflower complete genome.</title>
        <authorList>
            <person name="Langlade N."/>
            <person name="Munos S."/>
        </authorList>
    </citation>
    <scope>NUCLEOTIDE SEQUENCE [LARGE SCALE GENOMIC DNA]</scope>
    <source>
        <tissue evidence="3">Leaves</tissue>
    </source>
</reference>
<reference evidence="1 4" key="1">
    <citation type="journal article" date="2017" name="Nature">
        <title>The sunflower genome provides insights into oil metabolism, flowering and Asterid evolution.</title>
        <authorList>
            <person name="Badouin H."/>
            <person name="Gouzy J."/>
            <person name="Grassa C.J."/>
            <person name="Murat F."/>
            <person name="Staton S.E."/>
            <person name="Cottret L."/>
            <person name="Lelandais-Briere C."/>
            <person name="Owens G.L."/>
            <person name="Carrere S."/>
            <person name="Mayjonade B."/>
            <person name="Legrand L."/>
            <person name="Gill N."/>
            <person name="Kane N.C."/>
            <person name="Bowers J.E."/>
            <person name="Hubner S."/>
            <person name="Bellec A."/>
            <person name="Berard A."/>
            <person name="Berges H."/>
            <person name="Blanchet N."/>
            <person name="Boniface M.C."/>
            <person name="Brunel D."/>
            <person name="Catrice O."/>
            <person name="Chaidir N."/>
            <person name="Claudel C."/>
            <person name="Donnadieu C."/>
            <person name="Faraut T."/>
            <person name="Fievet G."/>
            <person name="Helmstetter N."/>
            <person name="King M."/>
            <person name="Knapp S.J."/>
            <person name="Lai Z."/>
            <person name="Le Paslier M.C."/>
            <person name="Lippi Y."/>
            <person name="Lorenzon L."/>
            <person name="Mandel J.R."/>
            <person name="Marage G."/>
            <person name="Marchand G."/>
            <person name="Marquand E."/>
            <person name="Bret-Mestries E."/>
            <person name="Morien E."/>
            <person name="Nambeesan S."/>
            <person name="Nguyen T."/>
            <person name="Pegot-Espagnet P."/>
            <person name="Pouilly N."/>
            <person name="Raftis F."/>
            <person name="Sallet E."/>
            <person name="Schiex T."/>
            <person name="Thomas J."/>
            <person name="Vandecasteele C."/>
            <person name="Vares D."/>
            <person name="Vear F."/>
            <person name="Vautrin S."/>
            <person name="Crespi M."/>
            <person name="Mangin B."/>
            <person name="Burke J.M."/>
            <person name="Salse J."/>
            <person name="Munos S."/>
            <person name="Vincourt P."/>
            <person name="Rieseberg L.H."/>
            <person name="Langlade N.B."/>
        </authorList>
    </citation>
    <scope>NUCLEOTIDE SEQUENCE [LARGE SCALE GENOMIC DNA]</scope>
    <source>
        <strain evidence="4">cv. SF193</strain>
        <tissue evidence="1">Leaves</tissue>
    </source>
</reference>
<organism evidence="3 4">
    <name type="scientific">Helianthus annuus</name>
    <name type="common">Common sunflower</name>
    <dbReference type="NCBI Taxonomy" id="4232"/>
    <lineage>
        <taxon>Eukaryota</taxon>
        <taxon>Viridiplantae</taxon>
        <taxon>Streptophyta</taxon>
        <taxon>Embryophyta</taxon>
        <taxon>Tracheophyta</taxon>
        <taxon>Spermatophyta</taxon>
        <taxon>Magnoliopsida</taxon>
        <taxon>eudicotyledons</taxon>
        <taxon>Gunneridae</taxon>
        <taxon>Pentapetalae</taxon>
        <taxon>asterids</taxon>
        <taxon>campanulids</taxon>
        <taxon>Asterales</taxon>
        <taxon>Asteraceae</taxon>
        <taxon>Asteroideae</taxon>
        <taxon>Heliantheae alliance</taxon>
        <taxon>Heliantheae</taxon>
        <taxon>Helianthus</taxon>
    </lineage>
</organism>
<dbReference type="Proteomes" id="UP000215914">
    <property type="component" value="Chromosome 5"/>
</dbReference>
<keyword evidence="4" id="KW-1185">Reference proteome</keyword>
<dbReference type="EMBL" id="MNCJ02000320">
    <property type="protein sequence ID" value="KAF5807205.1"/>
    <property type="molecule type" value="Genomic_DNA"/>
</dbReference>
<dbReference type="EMBL" id="CM007894">
    <property type="protein sequence ID" value="OTG26395.1"/>
    <property type="molecule type" value="Genomic_DNA"/>
</dbReference>
<dbReference type="Gramene" id="mRNA:HanXRQr2_Chr05g0231001">
    <property type="protein sequence ID" value="mRNA:HanXRQr2_Chr05g0231001"/>
    <property type="gene ID" value="HanXRQr2_Chr05g0231001"/>
</dbReference>
<sequence length="64" mass="7381">MCFDLSRFRFVFVSVRDLVPARRRVNKSAGIRVKFRASAQSRSSLGSRWFTSEANRRATDVATR</sequence>
<name>A0A251USS6_HELAN</name>
<dbReference type="InParanoid" id="A0A251USS6"/>
<dbReference type="Gramene" id="mRNA:HanXRQr2_Chr05g0231011">
    <property type="protein sequence ID" value="mRNA:HanXRQr2_Chr05g0231011"/>
    <property type="gene ID" value="HanXRQr2_Chr05g0231011"/>
</dbReference>
<evidence type="ECO:0000313" key="2">
    <source>
        <dbReference type="EMBL" id="KAF5807206.1"/>
    </source>
</evidence>
<gene>
    <name evidence="3" type="ORF">HannXRQ_Chr05g0158191</name>
    <name evidence="1" type="ORF">HanXRQr2_Chr05g0231001</name>
    <name evidence="2" type="ORF">HanXRQr2_Chr05g0231011</name>
</gene>
<dbReference type="AlphaFoldDB" id="A0A251USS6"/>
<accession>A0A251USS6</accession>